<dbReference type="PROSITE" id="PS51154">
    <property type="entry name" value="MACRO"/>
    <property type="match status" value="1"/>
</dbReference>
<proteinExistence type="predicted"/>
<keyword evidence="4" id="KW-1185">Reference proteome</keyword>
<evidence type="ECO:0000259" key="2">
    <source>
        <dbReference type="PROSITE" id="PS51154"/>
    </source>
</evidence>
<dbReference type="AlphaFoldDB" id="A0A1C1CCM2"/>
<dbReference type="VEuPathDB" id="FungiDB:CLCR_01245"/>
<dbReference type="SUPFAM" id="SSF52949">
    <property type="entry name" value="Macro domain-like"/>
    <property type="match status" value="1"/>
</dbReference>
<evidence type="ECO:0000256" key="1">
    <source>
        <dbReference type="SAM" id="MobiDB-lite"/>
    </source>
</evidence>
<dbReference type="SMART" id="SM00506">
    <property type="entry name" value="A1pp"/>
    <property type="match status" value="1"/>
</dbReference>
<dbReference type="Proteomes" id="UP000094526">
    <property type="component" value="Unassembled WGS sequence"/>
</dbReference>
<feature type="compositionally biased region" description="Basic and acidic residues" evidence="1">
    <location>
        <begin position="315"/>
        <end position="325"/>
    </location>
</feature>
<comment type="caution">
    <text evidence="3">The sequence shown here is derived from an EMBL/GenBank/DDBJ whole genome shotgun (WGS) entry which is preliminary data.</text>
</comment>
<dbReference type="OrthoDB" id="6077599at2759"/>
<dbReference type="PANTHER" id="PTHR11106">
    <property type="entry name" value="GANGLIOSIDE INDUCED DIFFERENTIATION ASSOCIATED PROTEIN 2-RELATED"/>
    <property type="match status" value="1"/>
</dbReference>
<dbReference type="PANTHER" id="PTHR11106:SF27">
    <property type="entry name" value="MACRO DOMAIN-CONTAINING PROTEIN"/>
    <property type="match status" value="1"/>
</dbReference>
<organism evidence="3 4">
    <name type="scientific">Cladophialophora carrionii</name>
    <dbReference type="NCBI Taxonomy" id="86049"/>
    <lineage>
        <taxon>Eukaryota</taxon>
        <taxon>Fungi</taxon>
        <taxon>Dikarya</taxon>
        <taxon>Ascomycota</taxon>
        <taxon>Pezizomycotina</taxon>
        <taxon>Eurotiomycetes</taxon>
        <taxon>Chaetothyriomycetidae</taxon>
        <taxon>Chaetothyriales</taxon>
        <taxon>Herpotrichiellaceae</taxon>
        <taxon>Cladophialophora</taxon>
    </lineage>
</organism>
<feature type="region of interest" description="Disordered" evidence="1">
    <location>
        <begin position="309"/>
        <end position="368"/>
    </location>
</feature>
<accession>A0A1C1CCM2</accession>
<sequence length="368" mass="39315">MSSAVKSVAEIPTVSQLFRRGELKPSTEEDLPTPNQQLNNKVCTYKGDITTLECDAIVNAANRRLLGGGGVDGAIHRAAGPGLLRECRTVNGCETGSAKITDAYNLPCKKVIHAVGPVYKSIEESEPHLRSAYRTSLKLAVENDCKTIAFPAISTGVYGYPSKAAARAASREVYRFLTKPEGQKLDRVVFCNFLDKDVTAYAECLPYVPLQAPVRSSTRCTDFSGIRLVFAPTEDDLSHTGECTSVANGSPKEMIPTNSQTRPKEAYDPGHASRCGVMVGQTATTPSTNQTGKHSPGGAVVRQSILANAATSPDSDVRPSAKTSRDACSGNSTIDGDDRVRESTEKGIDSLADVVEHTRTTSTTRTSI</sequence>
<name>A0A1C1CCM2_9EURO</name>
<feature type="compositionally biased region" description="Basic and acidic residues" evidence="1">
    <location>
        <begin position="336"/>
        <end position="359"/>
    </location>
</feature>
<dbReference type="VEuPathDB" id="FungiDB:G647_09290"/>
<dbReference type="CDD" id="cd02908">
    <property type="entry name" value="Macro_OAADPr_deacetylase"/>
    <property type="match status" value="1"/>
</dbReference>
<dbReference type="Pfam" id="PF01661">
    <property type="entry name" value="Macro"/>
    <property type="match status" value="1"/>
</dbReference>
<dbReference type="Gene3D" id="3.40.220.10">
    <property type="entry name" value="Leucine Aminopeptidase, subunit E, domain 1"/>
    <property type="match status" value="1"/>
</dbReference>
<dbReference type="NCBIfam" id="NF001664">
    <property type="entry name" value="PRK00431.1-6"/>
    <property type="match status" value="1"/>
</dbReference>
<gene>
    <name evidence="3" type="ORF">CLCR_01245</name>
</gene>
<dbReference type="STRING" id="86049.A0A1C1CCM2"/>
<dbReference type="EMBL" id="LGRB01000016">
    <property type="protein sequence ID" value="OCT46231.1"/>
    <property type="molecule type" value="Genomic_DNA"/>
</dbReference>
<feature type="domain" description="Macro" evidence="2">
    <location>
        <begin position="29"/>
        <end position="209"/>
    </location>
</feature>
<protein>
    <submittedName>
        <fullName evidence="3">LRP16 family protein</fullName>
    </submittedName>
</protein>
<dbReference type="InterPro" id="IPR043472">
    <property type="entry name" value="Macro_dom-like"/>
</dbReference>
<evidence type="ECO:0000313" key="4">
    <source>
        <dbReference type="Proteomes" id="UP000094526"/>
    </source>
</evidence>
<reference evidence="4" key="1">
    <citation type="submission" date="2015-07" db="EMBL/GenBank/DDBJ databases">
        <authorList>
            <person name="Teixeira M.M."/>
            <person name="Souza R.C."/>
            <person name="Almeida L.G."/>
            <person name="Vicente V.A."/>
            <person name="de Hoog S."/>
            <person name="Bocca A.L."/>
            <person name="de Almeida S.R."/>
            <person name="Vasconcelos A.T."/>
            <person name="Felipe M.S."/>
        </authorList>
    </citation>
    <scope>NUCLEOTIDE SEQUENCE [LARGE SCALE GENOMIC DNA]</scope>
    <source>
        <strain evidence="4">KSF</strain>
    </source>
</reference>
<dbReference type="InterPro" id="IPR002589">
    <property type="entry name" value="Macro_dom"/>
</dbReference>
<evidence type="ECO:0000313" key="3">
    <source>
        <dbReference type="EMBL" id="OCT46231.1"/>
    </source>
</evidence>
<feature type="region of interest" description="Disordered" evidence="1">
    <location>
        <begin position="241"/>
        <end position="272"/>
    </location>
</feature>